<accession>A0A1Z1W562</accession>
<name>A0A1Z1W562_9ACTN</name>
<evidence type="ECO:0000313" key="2">
    <source>
        <dbReference type="EMBL" id="ARX81566.1"/>
    </source>
</evidence>
<feature type="region of interest" description="Disordered" evidence="1">
    <location>
        <begin position="72"/>
        <end position="92"/>
    </location>
</feature>
<feature type="compositionally biased region" description="Polar residues" evidence="1">
    <location>
        <begin position="83"/>
        <end position="92"/>
    </location>
</feature>
<dbReference type="AlphaFoldDB" id="A0A1Z1W562"/>
<protein>
    <submittedName>
        <fullName evidence="2">Uncharacterized protein</fullName>
    </submittedName>
</protein>
<sequence length="92" mass="9955">MTARPLAVGDVIHGFAHGAFGRDHYDCVRIEAVGPDWIVARDPDTTWAGPSFTSGRRALELCIGARDEPCPNDNPCPLADTQPPLTTSQEPR</sequence>
<gene>
    <name evidence="2" type="ORF">SMD44_00964</name>
</gene>
<dbReference type="OrthoDB" id="4307446at2"/>
<organism evidence="2 3">
    <name type="scientific">Streptomyces alboflavus</name>
    <dbReference type="NCBI Taxonomy" id="67267"/>
    <lineage>
        <taxon>Bacteria</taxon>
        <taxon>Bacillati</taxon>
        <taxon>Actinomycetota</taxon>
        <taxon>Actinomycetes</taxon>
        <taxon>Kitasatosporales</taxon>
        <taxon>Streptomycetaceae</taxon>
        <taxon>Streptomyces</taxon>
    </lineage>
</organism>
<evidence type="ECO:0000256" key="1">
    <source>
        <dbReference type="SAM" id="MobiDB-lite"/>
    </source>
</evidence>
<dbReference type="EMBL" id="CP021748">
    <property type="protein sequence ID" value="ARX81566.1"/>
    <property type="molecule type" value="Genomic_DNA"/>
</dbReference>
<reference evidence="2 3" key="1">
    <citation type="submission" date="2017-05" db="EMBL/GenBank/DDBJ databases">
        <title>Streptomyces alboflavus Genome sequencing and assembly.</title>
        <authorList>
            <person name="Wang Y."/>
            <person name="Du B."/>
            <person name="Ding Y."/>
            <person name="Liu H."/>
            <person name="Hou Q."/>
            <person name="Liu K."/>
            <person name="Wang C."/>
            <person name="Yao L."/>
        </authorList>
    </citation>
    <scope>NUCLEOTIDE SEQUENCE [LARGE SCALE GENOMIC DNA]</scope>
    <source>
        <strain evidence="2 3">MDJK44</strain>
    </source>
</reference>
<evidence type="ECO:0000313" key="3">
    <source>
        <dbReference type="Proteomes" id="UP000195880"/>
    </source>
</evidence>
<proteinExistence type="predicted"/>
<dbReference type="KEGG" id="salf:SMD44_00964"/>
<dbReference type="Proteomes" id="UP000195880">
    <property type="component" value="Chromosome"/>
</dbReference>
<keyword evidence="3" id="KW-1185">Reference proteome</keyword>
<dbReference type="RefSeq" id="WP_087882962.1">
    <property type="nucleotide sequence ID" value="NZ_CP021748.1"/>
</dbReference>